<evidence type="ECO:0000313" key="2">
    <source>
        <dbReference type="Proteomes" id="UP001200430"/>
    </source>
</evidence>
<dbReference type="RefSeq" id="WP_236099803.1">
    <property type="nucleotide sequence ID" value="NZ_JAKGUD010000010.1"/>
</dbReference>
<sequence length="66" mass="7838">MYVIWCRKEGRGGLRVGVSDARYPIPYMADPITIVEPCDVRLMKRWLRRRAKKGWSLERLRRSCEG</sequence>
<protein>
    <submittedName>
        <fullName evidence="1">Uncharacterized protein</fullName>
    </submittedName>
</protein>
<dbReference type="Proteomes" id="UP001200430">
    <property type="component" value="Unassembled WGS sequence"/>
</dbReference>
<evidence type="ECO:0000313" key="1">
    <source>
        <dbReference type="EMBL" id="MCF4143097.1"/>
    </source>
</evidence>
<dbReference type="EMBL" id="JAKGUD010000010">
    <property type="protein sequence ID" value="MCF4143097.1"/>
    <property type="molecule type" value="Genomic_DNA"/>
</dbReference>
<organism evidence="1 2">
    <name type="scientific">Dethiosulfovibrio marinus</name>
    <dbReference type="NCBI Taxonomy" id="133532"/>
    <lineage>
        <taxon>Bacteria</taxon>
        <taxon>Thermotogati</taxon>
        <taxon>Synergistota</taxon>
        <taxon>Synergistia</taxon>
        <taxon>Synergistales</taxon>
        <taxon>Dethiosulfovibrionaceae</taxon>
        <taxon>Dethiosulfovibrio</taxon>
    </lineage>
</organism>
<accession>A0ABS9EPH7</accession>
<comment type="caution">
    <text evidence="1">The sequence shown here is derived from an EMBL/GenBank/DDBJ whole genome shotgun (WGS) entry which is preliminary data.</text>
</comment>
<keyword evidence="2" id="KW-1185">Reference proteome</keyword>
<name>A0ABS9EPH7_9BACT</name>
<reference evidence="1 2" key="1">
    <citation type="submission" date="2022-01" db="EMBL/GenBank/DDBJ databases">
        <title>Dethiosulfovibrio faecalis sp. nov., a novel proteolytic, non-sulfur-reducing bacterium isolated from a marine aquaculture solid waste bioreactor.</title>
        <authorList>
            <person name="Grabowski S."/>
            <person name="Apolinario E."/>
            <person name="Schneider N."/>
            <person name="Marshall C.W."/>
            <person name="Sowers K.R."/>
        </authorList>
    </citation>
    <scope>NUCLEOTIDE SEQUENCE [LARGE SCALE GENOMIC DNA]</scope>
    <source>
        <strain evidence="1 2">DSM 12537</strain>
    </source>
</reference>
<gene>
    <name evidence="1" type="ORF">L2W38_09765</name>
</gene>
<proteinExistence type="predicted"/>